<feature type="region of interest" description="Disordered" evidence="1">
    <location>
        <begin position="54"/>
        <end position="77"/>
    </location>
</feature>
<evidence type="ECO:0000313" key="3">
    <source>
        <dbReference type="Proteomes" id="UP000703661"/>
    </source>
</evidence>
<sequence length="77" mass="8954">MVITYPAEVVNFQVVRPDPQPELDGFQRVSIGIDDNNFPTIFPRRHVEFLDKLKGHKRRSEDQQPQTSKKMKAGDIF</sequence>
<dbReference type="AlphaFoldDB" id="A0A9P6MS85"/>
<evidence type="ECO:0000313" key="2">
    <source>
        <dbReference type="EMBL" id="KAG0010681.1"/>
    </source>
</evidence>
<reference evidence="2" key="1">
    <citation type="journal article" date="2020" name="Fungal Divers.">
        <title>Resolving the Mortierellaceae phylogeny through synthesis of multi-gene phylogenetics and phylogenomics.</title>
        <authorList>
            <person name="Vandepol N."/>
            <person name="Liber J."/>
            <person name="Desiro A."/>
            <person name="Na H."/>
            <person name="Kennedy M."/>
            <person name="Barry K."/>
            <person name="Grigoriev I.V."/>
            <person name="Miller A.N."/>
            <person name="O'Donnell K."/>
            <person name="Stajich J.E."/>
            <person name="Bonito G."/>
        </authorList>
    </citation>
    <scope>NUCLEOTIDE SEQUENCE</scope>
    <source>
        <strain evidence="2">NRRL 2769</strain>
    </source>
</reference>
<proteinExistence type="predicted"/>
<gene>
    <name evidence="2" type="ORF">BGZ80_001264</name>
</gene>
<dbReference type="EMBL" id="JAAAID010001286">
    <property type="protein sequence ID" value="KAG0010681.1"/>
    <property type="molecule type" value="Genomic_DNA"/>
</dbReference>
<organism evidence="2 3">
    <name type="scientific">Entomortierella chlamydospora</name>
    <dbReference type="NCBI Taxonomy" id="101097"/>
    <lineage>
        <taxon>Eukaryota</taxon>
        <taxon>Fungi</taxon>
        <taxon>Fungi incertae sedis</taxon>
        <taxon>Mucoromycota</taxon>
        <taxon>Mortierellomycotina</taxon>
        <taxon>Mortierellomycetes</taxon>
        <taxon>Mortierellales</taxon>
        <taxon>Mortierellaceae</taxon>
        <taxon>Entomortierella</taxon>
    </lineage>
</organism>
<evidence type="ECO:0000256" key="1">
    <source>
        <dbReference type="SAM" id="MobiDB-lite"/>
    </source>
</evidence>
<name>A0A9P6MS85_9FUNG</name>
<accession>A0A9P6MS85</accession>
<dbReference type="Proteomes" id="UP000703661">
    <property type="component" value="Unassembled WGS sequence"/>
</dbReference>
<protein>
    <submittedName>
        <fullName evidence="2">Uncharacterized protein</fullName>
    </submittedName>
</protein>
<keyword evidence="3" id="KW-1185">Reference proteome</keyword>
<comment type="caution">
    <text evidence="2">The sequence shown here is derived from an EMBL/GenBank/DDBJ whole genome shotgun (WGS) entry which is preliminary data.</text>
</comment>